<evidence type="ECO:0000256" key="1">
    <source>
        <dbReference type="ARBA" id="ARBA00004651"/>
    </source>
</evidence>
<dbReference type="InterPro" id="IPR000829">
    <property type="entry name" value="DAGK"/>
</dbReference>
<comment type="subcellular location">
    <subcellularLocation>
        <location evidence="1">Cell membrane</location>
        <topology evidence="1">Multi-pass membrane protein</topology>
    </subcellularLocation>
</comment>
<proteinExistence type="inferred from homology"/>
<dbReference type="EC" id="2.7.1.-" evidence="16"/>
<evidence type="ECO:0000256" key="11">
    <source>
        <dbReference type="ARBA" id="ARBA00023098"/>
    </source>
</evidence>
<feature type="transmembrane region" description="Helical" evidence="15">
    <location>
        <begin position="25"/>
        <end position="43"/>
    </location>
</feature>
<keyword evidence="6 15" id="KW-0812">Transmembrane</keyword>
<keyword evidence="5 16" id="KW-0808">Transferase</keyword>
<dbReference type="CDD" id="cd14265">
    <property type="entry name" value="UDPK_IM_like"/>
    <property type="match status" value="1"/>
</dbReference>
<evidence type="ECO:0000256" key="6">
    <source>
        <dbReference type="ARBA" id="ARBA00022692"/>
    </source>
</evidence>
<evidence type="ECO:0000256" key="9">
    <source>
        <dbReference type="ARBA" id="ARBA00022840"/>
    </source>
</evidence>
<evidence type="ECO:0000256" key="10">
    <source>
        <dbReference type="ARBA" id="ARBA00022989"/>
    </source>
</evidence>
<dbReference type="Pfam" id="PF01219">
    <property type="entry name" value="DAGK_prokar"/>
    <property type="match status" value="1"/>
</dbReference>
<dbReference type="EMBL" id="JBHSOW010000080">
    <property type="protein sequence ID" value="MFC5651737.1"/>
    <property type="molecule type" value="Genomic_DNA"/>
</dbReference>
<keyword evidence="4" id="KW-0444">Lipid biosynthesis</keyword>
<keyword evidence="10 15" id="KW-1133">Transmembrane helix</keyword>
<evidence type="ECO:0000256" key="7">
    <source>
        <dbReference type="ARBA" id="ARBA00022741"/>
    </source>
</evidence>
<keyword evidence="9" id="KW-0067">ATP-binding</keyword>
<evidence type="ECO:0000256" key="13">
    <source>
        <dbReference type="ARBA" id="ARBA00023209"/>
    </source>
</evidence>
<dbReference type="PANTHER" id="PTHR34299:SF1">
    <property type="entry name" value="DIACYLGLYCEROL KINASE"/>
    <property type="match status" value="1"/>
</dbReference>
<feature type="transmembrane region" description="Helical" evidence="15">
    <location>
        <begin position="49"/>
        <end position="69"/>
    </location>
</feature>
<keyword evidence="14" id="KW-1208">Phospholipid metabolism</keyword>
<feature type="transmembrane region" description="Helical" evidence="15">
    <location>
        <begin position="90"/>
        <end position="111"/>
    </location>
</feature>
<keyword evidence="8 16" id="KW-0418">Kinase</keyword>
<evidence type="ECO:0000256" key="4">
    <source>
        <dbReference type="ARBA" id="ARBA00022516"/>
    </source>
</evidence>
<protein>
    <submittedName>
        <fullName evidence="16">Diacylglycerol kinase family protein</fullName>
        <ecNumber evidence="16">2.7.1.-</ecNumber>
    </submittedName>
</protein>
<evidence type="ECO:0000256" key="3">
    <source>
        <dbReference type="ARBA" id="ARBA00022475"/>
    </source>
</evidence>
<dbReference type="PROSITE" id="PS01069">
    <property type="entry name" value="DAGK_PROKAR"/>
    <property type="match status" value="1"/>
</dbReference>
<gene>
    <name evidence="16" type="ORF">ACFPYJ_21985</name>
</gene>
<keyword evidence="11" id="KW-0443">Lipid metabolism</keyword>
<accession>A0ABW0W3A7</accession>
<evidence type="ECO:0000256" key="14">
    <source>
        <dbReference type="ARBA" id="ARBA00023264"/>
    </source>
</evidence>
<dbReference type="InterPro" id="IPR033717">
    <property type="entry name" value="UDPK"/>
</dbReference>
<sequence length="121" mass="13093">MLKFIQSIGLSWSGIRLALRTEPHMRFHLISAIIVTTVSLLLGLNRLEWIVLILAMAMVIALELLNTAIENVVDLVSPERHPLAKAAKDTAAGAVLAAAIAAAIIGLLILGPHLMDVIRRF</sequence>
<dbReference type="PANTHER" id="PTHR34299">
    <property type="entry name" value="DIACYLGLYCEROL KINASE"/>
    <property type="match status" value="1"/>
</dbReference>
<evidence type="ECO:0000256" key="5">
    <source>
        <dbReference type="ARBA" id="ARBA00022679"/>
    </source>
</evidence>
<keyword evidence="12 15" id="KW-0472">Membrane</keyword>
<evidence type="ECO:0000256" key="8">
    <source>
        <dbReference type="ARBA" id="ARBA00022777"/>
    </source>
</evidence>
<evidence type="ECO:0000256" key="12">
    <source>
        <dbReference type="ARBA" id="ARBA00023136"/>
    </source>
</evidence>
<evidence type="ECO:0000313" key="16">
    <source>
        <dbReference type="EMBL" id="MFC5651737.1"/>
    </source>
</evidence>
<reference evidence="17" key="1">
    <citation type="journal article" date="2019" name="Int. J. Syst. Evol. Microbiol.">
        <title>The Global Catalogue of Microorganisms (GCM) 10K type strain sequencing project: providing services to taxonomists for standard genome sequencing and annotation.</title>
        <authorList>
            <consortium name="The Broad Institute Genomics Platform"/>
            <consortium name="The Broad Institute Genome Sequencing Center for Infectious Disease"/>
            <person name="Wu L."/>
            <person name="Ma J."/>
        </authorList>
    </citation>
    <scope>NUCLEOTIDE SEQUENCE [LARGE SCALE GENOMIC DNA]</scope>
    <source>
        <strain evidence="17">CGMCC 1.3240</strain>
    </source>
</reference>
<dbReference type="Proteomes" id="UP001596047">
    <property type="component" value="Unassembled WGS sequence"/>
</dbReference>
<dbReference type="InterPro" id="IPR036945">
    <property type="entry name" value="DAGK_sf"/>
</dbReference>
<evidence type="ECO:0000256" key="15">
    <source>
        <dbReference type="SAM" id="Phobius"/>
    </source>
</evidence>
<comment type="similarity">
    <text evidence="2">Belongs to the bacterial diacylglycerol kinase family.</text>
</comment>
<dbReference type="GO" id="GO:0016301">
    <property type="term" value="F:kinase activity"/>
    <property type="evidence" value="ECO:0007669"/>
    <property type="project" value="UniProtKB-KW"/>
</dbReference>
<keyword evidence="13" id="KW-0594">Phospholipid biosynthesis</keyword>
<comment type="caution">
    <text evidence="16">The sequence shown here is derived from an EMBL/GenBank/DDBJ whole genome shotgun (WGS) entry which is preliminary data.</text>
</comment>
<organism evidence="16 17">
    <name type="scientific">Paenibacillus solisilvae</name>
    <dbReference type="NCBI Taxonomy" id="2486751"/>
    <lineage>
        <taxon>Bacteria</taxon>
        <taxon>Bacillati</taxon>
        <taxon>Bacillota</taxon>
        <taxon>Bacilli</taxon>
        <taxon>Bacillales</taxon>
        <taxon>Paenibacillaceae</taxon>
        <taxon>Paenibacillus</taxon>
    </lineage>
</organism>
<dbReference type="Gene3D" id="1.10.287.3610">
    <property type="match status" value="1"/>
</dbReference>
<dbReference type="RefSeq" id="WP_379190366.1">
    <property type="nucleotide sequence ID" value="NZ_JBHSOW010000080.1"/>
</dbReference>
<keyword evidence="17" id="KW-1185">Reference proteome</keyword>
<keyword evidence="7" id="KW-0547">Nucleotide-binding</keyword>
<name>A0ABW0W3A7_9BACL</name>
<evidence type="ECO:0000256" key="2">
    <source>
        <dbReference type="ARBA" id="ARBA00005967"/>
    </source>
</evidence>
<evidence type="ECO:0000313" key="17">
    <source>
        <dbReference type="Proteomes" id="UP001596047"/>
    </source>
</evidence>
<keyword evidence="3" id="KW-1003">Cell membrane</keyword>